<keyword evidence="2" id="KW-0813">Transport</keyword>
<feature type="transmembrane region" description="Helical" evidence="7">
    <location>
        <begin position="288"/>
        <end position="307"/>
    </location>
</feature>
<evidence type="ECO:0000313" key="9">
    <source>
        <dbReference type="EMBL" id="GGN55746.1"/>
    </source>
</evidence>
<evidence type="ECO:0000256" key="4">
    <source>
        <dbReference type="ARBA" id="ARBA00022692"/>
    </source>
</evidence>
<evidence type="ECO:0000256" key="5">
    <source>
        <dbReference type="ARBA" id="ARBA00022989"/>
    </source>
</evidence>
<feature type="transmembrane region" description="Helical" evidence="7">
    <location>
        <begin position="93"/>
        <end position="116"/>
    </location>
</feature>
<proteinExistence type="predicted"/>
<keyword evidence="4 7" id="KW-0812">Transmembrane</keyword>
<feature type="transmembrane region" description="Helical" evidence="7">
    <location>
        <begin position="237"/>
        <end position="258"/>
    </location>
</feature>
<feature type="transmembrane region" description="Helical" evidence="7">
    <location>
        <begin position="70"/>
        <end position="87"/>
    </location>
</feature>
<dbReference type="InterPro" id="IPR050189">
    <property type="entry name" value="MFS_Efflux_Transporters"/>
</dbReference>
<feature type="transmembrane region" description="Helical" evidence="7">
    <location>
        <begin position="42"/>
        <end position="63"/>
    </location>
</feature>
<dbReference type="InterPro" id="IPR011701">
    <property type="entry name" value="MFS"/>
</dbReference>
<evidence type="ECO:0000256" key="6">
    <source>
        <dbReference type="ARBA" id="ARBA00023136"/>
    </source>
</evidence>
<feature type="transmembrane region" description="Helical" evidence="7">
    <location>
        <begin position="328"/>
        <end position="349"/>
    </location>
</feature>
<accession>A0A917XVZ1</accession>
<dbReference type="Pfam" id="PF07690">
    <property type="entry name" value="MFS_1"/>
    <property type="match status" value="1"/>
</dbReference>
<evidence type="ECO:0000313" key="10">
    <source>
        <dbReference type="Proteomes" id="UP000624041"/>
    </source>
</evidence>
<reference evidence="9" key="1">
    <citation type="journal article" date="2014" name="Int. J. Syst. Evol. Microbiol.">
        <title>Complete genome sequence of Corynebacterium casei LMG S-19264T (=DSM 44701T), isolated from a smear-ripened cheese.</title>
        <authorList>
            <consortium name="US DOE Joint Genome Institute (JGI-PGF)"/>
            <person name="Walter F."/>
            <person name="Albersmeier A."/>
            <person name="Kalinowski J."/>
            <person name="Ruckert C."/>
        </authorList>
    </citation>
    <scope>NUCLEOTIDE SEQUENCE</scope>
    <source>
        <strain evidence="9">JCM 17251</strain>
    </source>
</reference>
<dbReference type="InterPro" id="IPR036259">
    <property type="entry name" value="MFS_trans_sf"/>
</dbReference>
<evidence type="ECO:0000259" key="8">
    <source>
        <dbReference type="PROSITE" id="PS50850"/>
    </source>
</evidence>
<evidence type="ECO:0000256" key="3">
    <source>
        <dbReference type="ARBA" id="ARBA00022475"/>
    </source>
</evidence>
<dbReference type="EMBL" id="BMOS01000008">
    <property type="protein sequence ID" value="GGN55746.1"/>
    <property type="molecule type" value="Genomic_DNA"/>
</dbReference>
<dbReference type="PANTHER" id="PTHR43124:SF10">
    <property type="entry name" value="PURINE EFFLUX PUMP PBUE"/>
    <property type="match status" value="1"/>
</dbReference>
<feature type="transmembrane region" description="Helical" evidence="7">
    <location>
        <begin position="265"/>
        <end position="282"/>
    </location>
</feature>
<evidence type="ECO:0000256" key="2">
    <source>
        <dbReference type="ARBA" id="ARBA00022448"/>
    </source>
</evidence>
<keyword evidence="10" id="KW-1185">Reference proteome</keyword>
<feature type="transmembrane region" description="Helical" evidence="7">
    <location>
        <begin position="7"/>
        <end position="30"/>
    </location>
</feature>
<dbReference type="SUPFAM" id="SSF103473">
    <property type="entry name" value="MFS general substrate transporter"/>
    <property type="match status" value="1"/>
</dbReference>
<dbReference type="InterPro" id="IPR020846">
    <property type="entry name" value="MFS_dom"/>
</dbReference>
<dbReference type="CDD" id="cd17324">
    <property type="entry name" value="MFS_NepI_like"/>
    <property type="match status" value="1"/>
</dbReference>
<dbReference type="GO" id="GO:0022857">
    <property type="term" value="F:transmembrane transporter activity"/>
    <property type="evidence" value="ECO:0007669"/>
    <property type="project" value="InterPro"/>
</dbReference>
<keyword evidence="5 7" id="KW-1133">Transmembrane helix</keyword>
<sequence length="387" mass="41855">MNKRVYFLMTVSFVVGMVELIIGGILDLIAEDLNVSLGSAGMLITIFSLTFAIAAPILLVLTAKVERKRLALISLTIFLFGNILALISPSYSILFIGRIISAASSSILIILCVVLAANIVEPKYRGRAIGIVSMGVSASLVLGVPIGLSLGNLFGWRAPFLMIVILTVISMVGVYFFMERVAPRPVSTIREQFLSLKDQKVFFAHLTIFLMLTGHAVLYAYLTPFVQVTMGLEENSISIVYLLFGLAAVSGGAFGGTLGDKFGNTRVILLFITIYAAMLFAISHTTSIMPLFIVVLALWGLMSWSVTPPMQSYLIDSAPETADMQISISNSALHFGIAFGSFIGGISIDRVGVEINPYIGGLFVVVAFLTMLLSNRQKEKNKELATN</sequence>
<evidence type="ECO:0000256" key="1">
    <source>
        <dbReference type="ARBA" id="ARBA00004651"/>
    </source>
</evidence>
<reference evidence="9" key="2">
    <citation type="submission" date="2020-09" db="EMBL/GenBank/DDBJ databases">
        <authorList>
            <person name="Sun Q."/>
            <person name="Ohkuma M."/>
        </authorList>
    </citation>
    <scope>NUCLEOTIDE SEQUENCE</scope>
    <source>
        <strain evidence="9">JCM 17251</strain>
    </source>
</reference>
<comment type="subcellular location">
    <subcellularLocation>
        <location evidence="1">Cell membrane</location>
        <topology evidence="1">Multi-pass membrane protein</topology>
    </subcellularLocation>
</comment>
<feature type="domain" description="Major facilitator superfamily (MFS) profile" evidence="8">
    <location>
        <begin position="4"/>
        <end position="378"/>
    </location>
</feature>
<dbReference type="GO" id="GO:0005886">
    <property type="term" value="C:plasma membrane"/>
    <property type="evidence" value="ECO:0007669"/>
    <property type="project" value="UniProtKB-SubCell"/>
</dbReference>
<organism evidence="9 10">
    <name type="scientific">Oceanobacillus indicireducens</name>
    <dbReference type="NCBI Taxonomy" id="1004261"/>
    <lineage>
        <taxon>Bacteria</taxon>
        <taxon>Bacillati</taxon>
        <taxon>Bacillota</taxon>
        <taxon>Bacilli</taxon>
        <taxon>Bacillales</taxon>
        <taxon>Bacillaceae</taxon>
        <taxon>Oceanobacillus</taxon>
    </lineage>
</organism>
<name>A0A917XVZ1_9BACI</name>
<dbReference type="PROSITE" id="PS50850">
    <property type="entry name" value="MFS"/>
    <property type="match status" value="1"/>
</dbReference>
<dbReference type="RefSeq" id="WP_188856654.1">
    <property type="nucleotide sequence ID" value="NZ_BMOS01000008.1"/>
</dbReference>
<evidence type="ECO:0000256" key="7">
    <source>
        <dbReference type="SAM" id="Phobius"/>
    </source>
</evidence>
<keyword evidence="3" id="KW-1003">Cell membrane</keyword>
<dbReference type="AlphaFoldDB" id="A0A917XVZ1"/>
<comment type="caution">
    <text evidence="9">The sequence shown here is derived from an EMBL/GenBank/DDBJ whole genome shotgun (WGS) entry which is preliminary data.</text>
</comment>
<keyword evidence="6 7" id="KW-0472">Membrane</keyword>
<protein>
    <submittedName>
        <fullName evidence="9">MFS transporter</fullName>
    </submittedName>
</protein>
<feature type="transmembrane region" description="Helical" evidence="7">
    <location>
        <begin position="128"/>
        <end position="148"/>
    </location>
</feature>
<dbReference type="PANTHER" id="PTHR43124">
    <property type="entry name" value="PURINE EFFLUX PUMP PBUE"/>
    <property type="match status" value="1"/>
</dbReference>
<feature type="transmembrane region" description="Helical" evidence="7">
    <location>
        <begin position="355"/>
        <end position="373"/>
    </location>
</feature>
<gene>
    <name evidence="9" type="ORF">GCM10007971_14830</name>
</gene>
<dbReference type="Gene3D" id="1.20.1250.20">
    <property type="entry name" value="MFS general substrate transporter like domains"/>
    <property type="match status" value="2"/>
</dbReference>
<feature type="transmembrane region" description="Helical" evidence="7">
    <location>
        <begin position="202"/>
        <end position="222"/>
    </location>
</feature>
<dbReference type="Proteomes" id="UP000624041">
    <property type="component" value="Unassembled WGS sequence"/>
</dbReference>
<feature type="transmembrane region" description="Helical" evidence="7">
    <location>
        <begin position="160"/>
        <end position="181"/>
    </location>
</feature>